<dbReference type="Pfam" id="PF09294">
    <property type="entry name" value="Interfer-bind"/>
    <property type="match status" value="1"/>
</dbReference>
<reference evidence="3" key="1">
    <citation type="submission" date="2025-08" db="UniProtKB">
        <authorList>
            <consortium name="Ensembl"/>
        </authorList>
    </citation>
    <scope>IDENTIFICATION</scope>
</reference>
<dbReference type="GO" id="GO:0005886">
    <property type="term" value="C:plasma membrane"/>
    <property type="evidence" value="ECO:0007669"/>
    <property type="project" value="TreeGrafter"/>
</dbReference>
<dbReference type="Ensembl" id="ENSOSIT00000003929.1">
    <property type="protein sequence ID" value="ENSOSIP00000003669.1"/>
    <property type="gene ID" value="ENSOSIG00000002460.1"/>
</dbReference>
<protein>
    <recommendedName>
        <fullName evidence="2">Interferon/interleukin receptor domain-containing protein</fullName>
    </recommendedName>
</protein>
<feature type="compositionally biased region" description="Low complexity" evidence="1">
    <location>
        <begin position="259"/>
        <end position="268"/>
    </location>
</feature>
<reference evidence="3" key="2">
    <citation type="submission" date="2025-09" db="UniProtKB">
        <authorList>
            <consortium name="Ensembl"/>
        </authorList>
    </citation>
    <scope>IDENTIFICATION</scope>
</reference>
<dbReference type="SUPFAM" id="SSF49265">
    <property type="entry name" value="Fibronectin type III"/>
    <property type="match status" value="1"/>
</dbReference>
<organism evidence="3 4">
    <name type="scientific">Oryzias sinensis</name>
    <name type="common">Chinese medaka</name>
    <dbReference type="NCBI Taxonomy" id="183150"/>
    <lineage>
        <taxon>Eukaryota</taxon>
        <taxon>Metazoa</taxon>
        <taxon>Chordata</taxon>
        <taxon>Craniata</taxon>
        <taxon>Vertebrata</taxon>
        <taxon>Euteleostomi</taxon>
        <taxon>Actinopterygii</taxon>
        <taxon>Neopterygii</taxon>
        <taxon>Teleostei</taxon>
        <taxon>Neoteleostei</taxon>
        <taxon>Acanthomorphata</taxon>
        <taxon>Ovalentaria</taxon>
        <taxon>Atherinomorphae</taxon>
        <taxon>Beloniformes</taxon>
        <taxon>Adrianichthyidae</taxon>
        <taxon>Oryziinae</taxon>
        <taxon>Oryzias</taxon>
    </lineage>
</organism>
<evidence type="ECO:0000313" key="3">
    <source>
        <dbReference type="Ensembl" id="ENSOSIP00000003669.1"/>
    </source>
</evidence>
<feature type="region of interest" description="Disordered" evidence="1">
    <location>
        <begin position="340"/>
        <end position="386"/>
    </location>
</feature>
<feature type="compositionally biased region" description="Pro residues" evidence="1">
    <location>
        <begin position="269"/>
        <end position="279"/>
    </location>
</feature>
<dbReference type="Proteomes" id="UP000694383">
    <property type="component" value="Unplaced"/>
</dbReference>
<dbReference type="InterPro" id="IPR015373">
    <property type="entry name" value="Interferon/interleukin_rcp_dom"/>
</dbReference>
<dbReference type="PANTHER" id="PTHR20859:SF93">
    <property type="entry name" value="CYTOKINE RECEPTOR FAMILY MEMBER B12-RELATED"/>
    <property type="match status" value="1"/>
</dbReference>
<evidence type="ECO:0000256" key="1">
    <source>
        <dbReference type="SAM" id="MobiDB-lite"/>
    </source>
</evidence>
<accession>A0A8C7WUR4</accession>
<dbReference type="InterPro" id="IPR036116">
    <property type="entry name" value="FN3_sf"/>
</dbReference>
<keyword evidence="4" id="KW-1185">Reference proteome</keyword>
<feature type="domain" description="Interferon/interleukin receptor" evidence="2">
    <location>
        <begin position="61"/>
        <end position="157"/>
    </location>
</feature>
<sequence>TDRDVEAAVHGCERVQPPLTCNLTAALHKHPFDRYSIRVTALVGNQASPAAEYDKFKPVDHLDPPLVTVTPCGRNLCVELRPPHSSLSSVYNQSLFQLEIRDSSSLKERILKDRVSMEGKVLEHLSPGRRYCVSIRFAHTPDRNHSNFSQPVCAHTPGVFTAGTCTSTLVVLGGFCSWWVTAVFSSRAAHRRSTTIRHLEEVLVQSFPESVSSLSNTGGPKALALSSSEDSEDEEEEEESITDSSGASSQEGNKGRGDSSSLPSSSGLRPPPTSCPDPPCQKKAQDPRSRTELSGAGVGTDEQKLLGGEAGAQEVNLLTVTFSRELEEQQEDHLLSLCCSRPSEEGAGPEEDLAGGVTAVSQPPQQEVVEEEDDDSSGYMCRSQEC</sequence>
<dbReference type="Gene3D" id="2.60.40.10">
    <property type="entry name" value="Immunoglobulins"/>
    <property type="match status" value="1"/>
</dbReference>
<feature type="compositionally biased region" description="Acidic residues" evidence="1">
    <location>
        <begin position="229"/>
        <end position="241"/>
    </location>
</feature>
<proteinExistence type="predicted"/>
<dbReference type="GO" id="GO:0004896">
    <property type="term" value="F:cytokine receptor activity"/>
    <property type="evidence" value="ECO:0007669"/>
    <property type="project" value="TreeGrafter"/>
</dbReference>
<dbReference type="GeneTree" id="ENSGT00940000178189"/>
<evidence type="ECO:0000259" key="2">
    <source>
        <dbReference type="Pfam" id="PF09294"/>
    </source>
</evidence>
<name>A0A8C7WUR4_9TELE</name>
<dbReference type="PANTHER" id="PTHR20859">
    <property type="entry name" value="INTERFERON/INTERLEUKIN RECEPTOR"/>
    <property type="match status" value="1"/>
</dbReference>
<dbReference type="InterPro" id="IPR050650">
    <property type="entry name" value="Type-II_Cytokine-TF_Rcpt"/>
</dbReference>
<evidence type="ECO:0000313" key="4">
    <source>
        <dbReference type="Proteomes" id="UP000694383"/>
    </source>
</evidence>
<feature type="region of interest" description="Disordered" evidence="1">
    <location>
        <begin position="210"/>
        <end position="310"/>
    </location>
</feature>
<dbReference type="InterPro" id="IPR013783">
    <property type="entry name" value="Ig-like_fold"/>
</dbReference>
<dbReference type="AlphaFoldDB" id="A0A8C7WUR4"/>